<evidence type="ECO:0000259" key="6">
    <source>
        <dbReference type="SMART" id="SM00499"/>
    </source>
</evidence>
<feature type="chain" id="PRO_5013923652" description="Non-specific lipid-transfer protein" evidence="5">
    <location>
        <begin position="25"/>
        <end position="121"/>
    </location>
</feature>
<dbReference type="STRING" id="429701.A0A2G9GVJ6"/>
<keyword evidence="3 4" id="KW-0446">Lipid-binding</keyword>
<dbReference type="GO" id="GO:0006869">
    <property type="term" value="P:lipid transport"/>
    <property type="evidence" value="ECO:0007669"/>
    <property type="project" value="InterPro"/>
</dbReference>
<evidence type="ECO:0000256" key="5">
    <source>
        <dbReference type="SAM" id="SignalP"/>
    </source>
</evidence>
<evidence type="ECO:0000256" key="1">
    <source>
        <dbReference type="ARBA" id="ARBA00009748"/>
    </source>
</evidence>
<dbReference type="InterPro" id="IPR000528">
    <property type="entry name" value="Plant_nsLTP"/>
</dbReference>
<dbReference type="InterPro" id="IPR036312">
    <property type="entry name" value="Bifun_inhib/LTP/seed_sf"/>
</dbReference>
<evidence type="ECO:0000256" key="2">
    <source>
        <dbReference type="ARBA" id="ARBA00022448"/>
    </source>
</evidence>
<dbReference type="SMART" id="SM00499">
    <property type="entry name" value="AAI"/>
    <property type="match status" value="1"/>
</dbReference>
<dbReference type="PRINTS" id="PR00382">
    <property type="entry name" value="LIPIDTRNSFER"/>
</dbReference>
<keyword evidence="2 4" id="KW-0813">Transport</keyword>
<dbReference type="CDD" id="cd01960">
    <property type="entry name" value="nsLTP1"/>
    <property type="match status" value="1"/>
</dbReference>
<sequence length="121" mass="13232">MIGGYFKLMTAAVFLVLVFRPSMAEIQCSDAVTDLLPCEPFLLSGDPVPNAACCGGVQTLDRIAQASRDDKRAICECFKEVAKSFPVNFDKAKALPQLCHVTVDVAIDPNVNCTRYLYVQI</sequence>
<dbReference type="Proteomes" id="UP000231279">
    <property type="component" value="Unassembled WGS sequence"/>
</dbReference>
<dbReference type="GO" id="GO:0008289">
    <property type="term" value="F:lipid binding"/>
    <property type="evidence" value="ECO:0007669"/>
    <property type="project" value="UniProtKB-KW"/>
</dbReference>
<evidence type="ECO:0000313" key="7">
    <source>
        <dbReference type="EMBL" id="PIN09306.1"/>
    </source>
</evidence>
<dbReference type="PANTHER" id="PTHR33076">
    <property type="entry name" value="NON-SPECIFIC LIPID-TRANSFER PROTEIN 2-RELATED"/>
    <property type="match status" value="1"/>
</dbReference>
<name>A0A2G9GVJ6_9LAMI</name>
<evidence type="ECO:0000313" key="8">
    <source>
        <dbReference type="Proteomes" id="UP000231279"/>
    </source>
</evidence>
<feature type="signal peptide" evidence="5">
    <location>
        <begin position="1"/>
        <end position="24"/>
    </location>
</feature>
<dbReference type="OrthoDB" id="1876592at2759"/>
<gene>
    <name evidence="7" type="ORF">CDL12_18110</name>
</gene>
<dbReference type="InterPro" id="IPR016140">
    <property type="entry name" value="Bifunc_inhib/LTP/seed_store"/>
</dbReference>
<organism evidence="7 8">
    <name type="scientific">Handroanthus impetiginosus</name>
    <dbReference type="NCBI Taxonomy" id="429701"/>
    <lineage>
        <taxon>Eukaryota</taxon>
        <taxon>Viridiplantae</taxon>
        <taxon>Streptophyta</taxon>
        <taxon>Embryophyta</taxon>
        <taxon>Tracheophyta</taxon>
        <taxon>Spermatophyta</taxon>
        <taxon>Magnoliopsida</taxon>
        <taxon>eudicotyledons</taxon>
        <taxon>Gunneridae</taxon>
        <taxon>Pentapetalae</taxon>
        <taxon>asterids</taxon>
        <taxon>lamiids</taxon>
        <taxon>Lamiales</taxon>
        <taxon>Bignoniaceae</taxon>
        <taxon>Crescentiina</taxon>
        <taxon>Tabebuia alliance</taxon>
        <taxon>Handroanthus</taxon>
    </lineage>
</organism>
<accession>A0A2G9GVJ6</accession>
<dbReference type="Pfam" id="PF00234">
    <property type="entry name" value="Tryp_alpha_amyl"/>
    <property type="match status" value="1"/>
</dbReference>
<evidence type="ECO:0000256" key="4">
    <source>
        <dbReference type="RuleBase" id="RU000628"/>
    </source>
</evidence>
<comment type="caution">
    <text evidence="7">The sequence shown here is derived from an EMBL/GenBank/DDBJ whole genome shotgun (WGS) entry which is preliminary data.</text>
</comment>
<evidence type="ECO:0000256" key="3">
    <source>
        <dbReference type="ARBA" id="ARBA00023121"/>
    </source>
</evidence>
<dbReference type="EMBL" id="NKXS01003562">
    <property type="protein sequence ID" value="PIN09306.1"/>
    <property type="molecule type" value="Genomic_DNA"/>
</dbReference>
<keyword evidence="5" id="KW-0732">Signal</keyword>
<keyword evidence="8" id="KW-1185">Reference proteome</keyword>
<proteinExistence type="inferred from homology"/>
<feature type="domain" description="Bifunctional inhibitor/plant lipid transfer protein/seed storage helical" evidence="6">
    <location>
        <begin position="28"/>
        <end position="113"/>
    </location>
</feature>
<comment type="similarity">
    <text evidence="1 4">Belongs to the plant LTP family.</text>
</comment>
<protein>
    <recommendedName>
        <fullName evidence="4">Non-specific lipid-transfer protein</fullName>
    </recommendedName>
</protein>
<dbReference type="Gene3D" id="1.10.110.10">
    <property type="entry name" value="Plant lipid-transfer and hydrophobic proteins"/>
    <property type="match status" value="1"/>
</dbReference>
<reference evidence="8" key="1">
    <citation type="journal article" date="2018" name="Gigascience">
        <title>Genome assembly of the Pink Ipe (Handroanthus impetiginosus, Bignoniaceae), a highly valued, ecologically keystone Neotropical timber forest tree.</title>
        <authorList>
            <person name="Silva-Junior O.B."/>
            <person name="Grattapaglia D."/>
            <person name="Novaes E."/>
            <person name="Collevatti R.G."/>
        </authorList>
    </citation>
    <scope>NUCLEOTIDE SEQUENCE [LARGE SCALE GENOMIC DNA]</scope>
    <source>
        <strain evidence="8">cv. UFG-1</strain>
    </source>
</reference>
<dbReference type="SUPFAM" id="SSF47699">
    <property type="entry name" value="Bifunctional inhibitor/lipid-transfer protein/seed storage 2S albumin"/>
    <property type="match status" value="1"/>
</dbReference>
<comment type="function">
    <text evidence="4">Plant non-specific lipid-transfer proteins transfer phospholipids as well as galactolipids across membranes. May play a role in wax or cutin deposition in the cell walls of expanding epidermal cells and certain secretory tissues.</text>
</comment>
<dbReference type="AlphaFoldDB" id="A0A2G9GVJ6"/>